<feature type="region of interest" description="Disordered" evidence="2">
    <location>
        <begin position="77"/>
        <end position="96"/>
    </location>
</feature>
<evidence type="ECO:0000256" key="1">
    <source>
        <dbReference type="ARBA" id="ARBA00006974"/>
    </source>
</evidence>
<evidence type="ECO:0000256" key="2">
    <source>
        <dbReference type="SAM" id="MobiDB-lite"/>
    </source>
</evidence>
<feature type="compositionally biased region" description="Low complexity" evidence="2">
    <location>
        <begin position="79"/>
        <end position="93"/>
    </location>
</feature>
<reference evidence="3 4" key="1">
    <citation type="submission" date="2020-08" db="EMBL/GenBank/DDBJ databases">
        <title>Plant Genome Project.</title>
        <authorList>
            <person name="Zhang R.-G."/>
        </authorList>
    </citation>
    <scope>NUCLEOTIDE SEQUENCE [LARGE SCALE GENOMIC DNA]</scope>
    <source>
        <tissue evidence="3">Rhizome</tissue>
    </source>
</reference>
<dbReference type="AlphaFoldDB" id="A0A8J5LNP3"/>
<keyword evidence="4" id="KW-1185">Reference proteome</keyword>
<proteinExistence type="inferred from homology"/>
<comment type="similarity">
    <text evidence="1">Belongs to the ARG7 family.</text>
</comment>
<dbReference type="EMBL" id="JACMSC010000005">
    <property type="protein sequence ID" value="KAG6522193.1"/>
    <property type="molecule type" value="Genomic_DNA"/>
</dbReference>
<comment type="caution">
    <text evidence="3">The sequence shown here is derived from an EMBL/GenBank/DDBJ whole genome shotgun (WGS) entry which is preliminary data.</text>
</comment>
<name>A0A8J5LNP3_ZINOF</name>
<dbReference type="Pfam" id="PF02519">
    <property type="entry name" value="Auxin_inducible"/>
    <property type="match status" value="1"/>
</dbReference>
<sequence>MHISHDMDCNTEFYIRDMPFGLRVRHGQGMPISHDMDCNTKCYICAHFRYAETTQEVPEAQKFGDMGKGVLKTTAKAMSWPRSSSRETSSSSSAVKVPEDVKKGEFAVVAVWNEKATRFVASLRCLSNPVFLRLLELAEEEFGFQQVGALAVPCKPSELERIIKEIKNY</sequence>
<dbReference type="PANTHER" id="PTHR31374:SF16">
    <property type="entry name" value="AUXIN-RESPONSIVE FAMILY PROTEIN"/>
    <property type="match status" value="1"/>
</dbReference>
<evidence type="ECO:0008006" key="5">
    <source>
        <dbReference type="Google" id="ProtNLM"/>
    </source>
</evidence>
<dbReference type="PANTHER" id="PTHR31374">
    <property type="entry name" value="AUXIN-INDUCED PROTEIN-LIKE-RELATED"/>
    <property type="match status" value="1"/>
</dbReference>
<dbReference type="GO" id="GO:0009733">
    <property type="term" value="P:response to auxin"/>
    <property type="evidence" value="ECO:0007669"/>
    <property type="project" value="InterPro"/>
</dbReference>
<gene>
    <name evidence="3" type="ORF">ZIOFF_019331</name>
</gene>
<dbReference type="Proteomes" id="UP000734854">
    <property type="component" value="Unassembled WGS sequence"/>
</dbReference>
<organism evidence="3 4">
    <name type="scientific">Zingiber officinale</name>
    <name type="common">Ginger</name>
    <name type="synonym">Amomum zingiber</name>
    <dbReference type="NCBI Taxonomy" id="94328"/>
    <lineage>
        <taxon>Eukaryota</taxon>
        <taxon>Viridiplantae</taxon>
        <taxon>Streptophyta</taxon>
        <taxon>Embryophyta</taxon>
        <taxon>Tracheophyta</taxon>
        <taxon>Spermatophyta</taxon>
        <taxon>Magnoliopsida</taxon>
        <taxon>Liliopsida</taxon>
        <taxon>Zingiberales</taxon>
        <taxon>Zingiberaceae</taxon>
        <taxon>Zingiber</taxon>
    </lineage>
</organism>
<protein>
    <recommendedName>
        <fullName evidence="5">SAUR family protein</fullName>
    </recommendedName>
</protein>
<evidence type="ECO:0000313" key="3">
    <source>
        <dbReference type="EMBL" id="KAG6522193.1"/>
    </source>
</evidence>
<dbReference type="InterPro" id="IPR003676">
    <property type="entry name" value="SAUR_fam"/>
</dbReference>
<accession>A0A8J5LNP3</accession>
<evidence type="ECO:0000313" key="4">
    <source>
        <dbReference type="Proteomes" id="UP000734854"/>
    </source>
</evidence>